<dbReference type="Proteomes" id="UP000824782">
    <property type="component" value="Unassembled WGS sequence"/>
</dbReference>
<dbReference type="InterPro" id="IPR009818">
    <property type="entry name" value="PAM2_motif"/>
</dbReference>
<comment type="caution">
    <text evidence="2">The sequence shown here is derived from an EMBL/GenBank/DDBJ whole genome shotgun (WGS) entry which is preliminary data.</text>
</comment>
<accession>A0AAV6YLY3</accession>
<evidence type="ECO:0000259" key="1">
    <source>
        <dbReference type="Pfam" id="PF13087"/>
    </source>
</evidence>
<name>A0AAV6YLY3_ENGPU</name>
<dbReference type="PANTHER" id="PTHR10887:SF365">
    <property type="entry name" value="HELICASE WITH ZINC FINGER DOMAIN-RELATED"/>
    <property type="match status" value="1"/>
</dbReference>
<dbReference type="CDD" id="cd18808">
    <property type="entry name" value="SF1_C_Upf1"/>
    <property type="match status" value="1"/>
</dbReference>
<evidence type="ECO:0000313" key="3">
    <source>
        <dbReference type="Proteomes" id="UP000824782"/>
    </source>
</evidence>
<sequence length="256" mass="29569">YTSELFYEGKLMASGKQPAHKDFYPLTFFTARGEDVQEKNSTAFYNNAEVFEVVERVEELRRKWPVAWGKLDDGSIGVVTPYADQVFRIRAELRKKRLSEVSVERVLNVQGKQFRVLFLSTVRTRHTCKHKQTPIKRKEQLLEDSTEDLDYGFLSNYKLLNTAITRAQSLVAVVGDPIALCSIGRCRKFWEQFITICHENRSLHGITFEQIKSQLEALELKKTYVLNPLAPEFIPRALRQQQTANTGKQQQQSPPK</sequence>
<dbReference type="AlphaFoldDB" id="A0AAV6YLY3"/>
<protein>
    <recommendedName>
        <fullName evidence="1">DNA2/NAM7 helicase-like C-terminal domain-containing protein</fullName>
    </recommendedName>
</protein>
<gene>
    <name evidence="2" type="ORF">GDO81_025092</name>
</gene>
<feature type="non-terminal residue" evidence="2">
    <location>
        <position position="1"/>
    </location>
</feature>
<feature type="domain" description="DNA2/NAM7 helicase-like C-terminal" evidence="1">
    <location>
        <begin position="2"/>
        <end position="176"/>
    </location>
</feature>
<dbReference type="FunFam" id="3.40.50.300:FF:000419">
    <property type="entry name" value="Probable helicase with zinc finger domain"/>
    <property type="match status" value="1"/>
</dbReference>
<dbReference type="EMBL" id="WNYA01034068">
    <property type="protein sequence ID" value="KAG8537093.1"/>
    <property type="molecule type" value="Genomic_DNA"/>
</dbReference>
<dbReference type="InterPro" id="IPR047187">
    <property type="entry name" value="SF1_C_Upf1"/>
</dbReference>
<dbReference type="Gene3D" id="3.40.50.300">
    <property type="entry name" value="P-loop containing nucleotide triphosphate hydrolases"/>
    <property type="match status" value="1"/>
</dbReference>
<reference evidence="2" key="1">
    <citation type="thesis" date="2020" institute="ProQuest LLC" country="789 East Eisenhower Parkway, Ann Arbor, MI, USA">
        <title>Comparative Genomics and Chromosome Evolution.</title>
        <authorList>
            <person name="Mudd A.B."/>
        </authorList>
    </citation>
    <scope>NUCLEOTIDE SEQUENCE</scope>
    <source>
        <strain evidence="2">237g6f4</strain>
        <tissue evidence="2">Blood</tissue>
    </source>
</reference>
<dbReference type="Pfam" id="PF07145">
    <property type="entry name" value="PAM2"/>
    <property type="match status" value="1"/>
</dbReference>
<dbReference type="GO" id="GO:0043186">
    <property type="term" value="C:P granule"/>
    <property type="evidence" value="ECO:0007669"/>
    <property type="project" value="TreeGrafter"/>
</dbReference>
<dbReference type="Pfam" id="PF13087">
    <property type="entry name" value="AAA_12"/>
    <property type="match status" value="1"/>
</dbReference>
<evidence type="ECO:0000313" key="2">
    <source>
        <dbReference type="EMBL" id="KAG8537093.1"/>
    </source>
</evidence>
<dbReference type="SUPFAM" id="SSF52540">
    <property type="entry name" value="P-loop containing nucleoside triphosphate hydrolases"/>
    <property type="match status" value="1"/>
</dbReference>
<organism evidence="2 3">
    <name type="scientific">Engystomops pustulosus</name>
    <name type="common">Tungara frog</name>
    <name type="synonym">Physalaemus pustulosus</name>
    <dbReference type="NCBI Taxonomy" id="76066"/>
    <lineage>
        <taxon>Eukaryota</taxon>
        <taxon>Metazoa</taxon>
        <taxon>Chordata</taxon>
        <taxon>Craniata</taxon>
        <taxon>Vertebrata</taxon>
        <taxon>Euteleostomi</taxon>
        <taxon>Amphibia</taxon>
        <taxon>Batrachia</taxon>
        <taxon>Anura</taxon>
        <taxon>Neobatrachia</taxon>
        <taxon>Hyloidea</taxon>
        <taxon>Leptodactylidae</taxon>
        <taxon>Leiuperinae</taxon>
        <taxon>Engystomops</taxon>
    </lineage>
</organism>
<dbReference type="InterPro" id="IPR045055">
    <property type="entry name" value="DNA2/NAM7-like"/>
</dbReference>
<dbReference type="InterPro" id="IPR027417">
    <property type="entry name" value="P-loop_NTPase"/>
</dbReference>
<keyword evidence="3" id="KW-1185">Reference proteome</keyword>
<dbReference type="GO" id="GO:0035194">
    <property type="term" value="P:regulatory ncRNA-mediated post-transcriptional gene silencing"/>
    <property type="evidence" value="ECO:0007669"/>
    <property type="project" value="TreeGrafter"/>
</dbReference>
<dbReference type="PANTHER" id="PTHR10887">
    <property type="entry name" value="DNA2/NAM7 HELICASE FAMILY"/>
    <property type="match status" value="1"/>
</dbReference>
<feature type="non-terminal residue" evidence="2">
    <location>
        <position position="256"/>
    </location>
</feature>
<dbReference type="GO" id="GO:0005829">
    <property type="term" value="C:cytosol"/>
    <property type="evidence" value="ECO:0007669"/>
    <property type="project" value="TreeGrafter"/>
</dbReference>
<proteinExistence type="predicted"/>
<dbReference type="InterPro" id="IPR041679">
    <property type="entry name" value="DNA2/NAM7-like_C"/>
</dbReference>